<sequence>MWDLAPSNSPQCGLTTLLVSIPFPQRYPARLRVLTTSITALATTPLMQERKKRTTNDAFWWSSNSASSSQNPNSLSATQISSQSSGSNTQPVLTTSPSATPSSNGQSHSSASQSNMSNSLPIPTPSSALDSSFSNSDTTFLVTSSIPVTVTEPSTTFTSLSQTVFTSTRVATAFPEAQSVASSLQVQPVCIGDGVDGLSVGFLSTILLPTAIGLILWLLFAIIRPRFREVYGLREWFVQQSLRPKPLGASFWAFLFPHVPLVPAVPDDISNAGRSPAVDAELFPSDEQLSQRTLWVCFLVVLGWSVLALAGLLPLYMVDTPCMADSAGPSRFTGAYSVLQDMSLLRLIRLLDDTSVNANSNFVIREIVNGKDYASNARIRIIVLTVLAIVLGVLPVLWKIIREFDRLVAYRRRFKDVKCQGLEMAWLSARYTPWLCRLGRKATKGLHRQNWT</sequence>
<dbReference type="AlphaFoldDB" id="A0AAW0FFQ0"/>
<feature type="compositionally biased region" description="Low complexity" evidence="1">
    <location>
        <begin position="102"/>
        <end position="119"/>
    </location>
</feature>
<gene>
    <name evidence="3" type="ORF">QCA50_016324</name>
</gene>
<feature type="compositionally biased region" description="Polar residues" evidence="1">
    <location>
        <begin position="88"/>
        <end position="101"/>
    </location>
</feature>
<evidence type="ECO:0000313" key="4">
    <source>
        <dbReference type="Proteomes" id="UP001385951"/>
    </source>
</evidence>
<organism evidence="3 4">
    <name type="scientific">Cerrena zonata</name>
    <dbReference type="NCBI Taxonomy" id="2478898"/>
    <lineage>
        <taxon>Eukaryota</taxon>
        <taxon>Fungi</taxon>
        <taxon>Dikarya</taxon>
        <taxon>Basidiomycota</taxon>
        <taxon>Agaricomycotina</taxon>
        <taxon>Agaricomycetes</taxon>
        <taxon>Polyporales</taxon>
        <taxon>Cerrenaceae</taxon>
        <taxon>Cerrena</taxon>
    </lineage>
</organism>
<keyword evidence="2" id="KW-0812">Transmembrane</keyword>
<feature type="transmembrane region" description="Helical" evidence="2">
    <location>
        <begin position="294"/>
        <end position="316"/>
    </location>
</feature>
<keyword evidence="4" id="KW-1185">Reference proteome</keyword>
<feature type="transmembrane region" description="Helical" evidence="2">
    <location>
        <begin position="379"/>
        <end position="401"/>
    </location>
</feature>
<reference evidence="3 4" key="1">
    <citation type="submission" date="2022-09" db="EMBL/GenBank/DDBJ databases">
        <authorList>
            <person name="Palmer J.M."/>
        </authorList>
    </citation>
    <scope>NUCLEOTIDE SEQUENCE [LARGE SCALE GENOMIC DNA]</scope>
    <source>
        <strain evidence="3 4">DSM 7382</strain>
    </source>
</reference>
<comment type="caution">
    <text evidence="3">The sequence shown here is derived from an EMBL/GenBank/DDBJ whole genome shotgun (WGS) entry which is preliminary data.</text>
</comment>
<keyword evidence="2" id="KW-0472">Membrane</keyword>
<feature type="region of interest" description="Disordered" evidence="1">
    <location>
        <begin position="62"/>
        <end position="130"/>
    </location>
</feature>
<proteinExistence type="predicted"/>
<name>A0AAW0FFQ0_9APHY</name>
<feature type="compositionally biased region" description="Low complexity" evidence="1">
    <location>
        <begin position="62"/>
        <end position="87"/>
    </location>
</feature>
<dbReference type="Proteomes" id="UP001385951">
    <property type="component" value="Unassembled WGS sequence"/>
</dbReference>
<evidence type="ECO:0000256" key="2">
    <source>
        <dbReference type="SAM" id="Phobius"/>
    </source>
</evidence>
<feature type="transmembrane region" description="Helical" evidence="2">
    <location>
        <begin position="200"/>
        <end position="223"/>
    </location>
</feature>
<evidence type="ECO:0000313" key="3">
    <source>
        <dbReference type="EMBL" id="KAK7680543.1"/>
    </source>
</evidence>
<dbReference type="EMBL" id="JASBNA010000048">
    <property type="protein sequence ID" value="KAK7680543.1"/>
    <property type="molecule type" value="Genomic_DNA"/>
</dbReference>
<evidence type="ECO:0000256" key="1">
    <source>
        <dbReference type="SAM" id="MobiDB-lite"/>
    </source>
</evidence>
<keyword evidence="2" id="KW-1133">Transmembrane helix</keyword>
<protein>
    <submittedName>
        <fullName evidence="3">Uncharacterized protein</fullName>
    </submittedName>
</protein>
<accession>A0AAW0FFQ0</accession>